<gene>
    <name evidence="1" type="ORF">IFM12276_52900</name>
</gene>
<protein>
    <submittedName>
        <fullName evidence="1">Uncharacterized protein</fullName>
    </submittedName>
</protein>
<proteinExistence type="predicted"/>
<reference evidence="1 2" key="1">
    <citation type="submission" date="2022-11" db="EMBL/GenBank/DDBJ databases">
        <title>Genome Sequencing of Nocardia sp. ON39_IFM12276 and assembly.</title>
        <authorList>
            <person name="Shimojima M."/>
            <person name="Toyokawa M."/>
            <person name="Uesaka K."/>
        </authorList>
    </citation>
    <scope>NUCLEOTIDE SEQUENCE [LARGE SCALE GENOMIC DNA]</scope>
    <source>
        <strain evidence="1 2">IFM 12276</strain>
    </source>
</reference>
<evidence type="ECO:0000313" key="2">
    <source>
        <dbReference type="Proteomes" id="UP001317870"/>
    </source>
</evidence>
<accession>A0ABM8D4F4</accession>
<evidence type="ECO:0000313" key="1">
    <source>
        <dbReference type="EMBL" id="BDU02262.1"/>
    </source>
</evidence>
<keyword evidence="2" id="KW-1185">Reference proteome</keyword>
<dbReference type="Proteomes" id="UP001317870">
    <property type="component" value="Chromosome"/>
</dbReference>
<organism evidence="1 2">
    <name type="scientific">Nocardia sputorum</name>
    <dbReference type="NCBI Taxonomy" id="2984338"/>
    <lineage>
        <taxon>Bacteria</taxon>
        <taxon>Bacillati</taxon>
        <taxon>Actinomycetota</taxon>
        <taxon>Actinomycetes</taxon>
        <taxon>Mycobacteriales</taxon>
        <taxon>Nocardiaceae</taxon>
        <taxon>Nocardia</taxon>
    </lineage>
</organism>
<name>A0ABM8D4F4_9NOCA</name>
<dbReference type="EMBL" id="AP026978">
    <property type="protein sequence ID" value="BDU02262.1"/>
    <property type="molecule type" value="Genomic_DNA"/>
</dbReference>
<sequence length="127" mass="14561">MDRPNNQIPAAAAHAGTWQIHFDPGLTKENVERIADYAIAEGMGAPDSADFLRAGRDPRFWFSGVLDSAEVDACRQVLRKVVHDEPTTDQDLAPIREFIRRFDDWLRDLAYPREEIYDADDSFFDFD</sequence>